<keyword evidence="3" id="KW-0201">Cytochrome c-type biogenesis</keyword>
<keyword evidence="4 6" id="KW-1133">Transmembrane helix</keyword>
<proteinExistence type="predicted"/>
<dbReference type="GO" id="GO:0016020">
    <property type="term" value="C:membrane"/>
    <property type="evidence" value="ECO:0007669"/>
    <property type="project" value="UniProtKB-SubCell"/>
</dbReference>
<accession>A0A6J6CAX6</accession>
<feature type="transmembrane region" description="Helical" evidence="6">
    <location>
        <begin position="90"/>
        <end position="109"/>
    </location>
</feature>
<dbReference type="EMBL" id="CAEZSN010000122">
    <property type="protein sequence ID" value="CAB4548530.1"/>
    <property type="molecule type" value="Genomic_DNA"/>
</dbReference>
<feature type="domain" description="ResB-like" evidence="7">
    <location>
        <begin position="34"/>
        <end position="497"/>
    </location>
</feature>
<keyword evidence="2 6" id="KW-0812">Transmembrane</keyword>
<gene>
    <name evidence="8" type="ORF">UFOPK1433_00964</name>
</gene>
<evidence type="ECO:0000259" key="7">
    <source>
        <dbReference type="Pfam" id="PF05140"/>
    </source>
</evidence>
<dbReference type="InterPro" id="IPR007816">
    <property type="entry name" value="ResB-like_domain"/>
</dbReference>
<name>A0A6J6CAX6_9ZZZZ</name>
<feature type="transmembrane region" description="Helical" evidence="6">
    <location>
        <begin position="37"/>
        <end position="54"/>
    </location>
</feature>
<dbReference type="AlphaFoldDB" id="A0A6J6CAX6"/>
<comment type="subcellular location">
    <subcellularLocation>
        <location evidence="1">Membrane</location>
        <topology evidence="1">Multi-pass membrane protein</topology>
    </subcellularLocation>
</comment>
<dbReference type="Pfam" id="PF05140">
    <property type="entry name" value="ResB"/>
    <property type="match status" value="1"/>
</dbReference>
<reference evidence="8" key="1">
    <citation type="submission" date="2020-05" db="EMBL/GenBank/DDBJ databases">
        <authorList>
            <person name="Chiriac C."/>
            <person name="Salcher M."/>
            <person name="Ghai R."/>
            <person name="Kavagutti S V."/>
        </authorList>
    </citation>
    <scope>NUCLEOTIDE SEQUENCE</scope>
</reference>
<evidence type="ECO:0000256" key="6">
    <source>
        <dbReference type="SAM" id="Phobius"/>
    </source>
</evidence>
<evidence type="ECO:0000256" key="5">
    <source>
        <dbReference type="ARBA" id="ARBA00023136"/>
    </source>
</evidence>
<feature type="transmembrane region" description="Helical" evidence="6">
    <location>
        <begin position="180"/>
        <end position="201"/>
    </location>
</feature>
<dbReference type="InterPro" id="IPR023494">
    <property type="entry name" value="Cyt_c_bgen_Ccs1/CcsB/ResB"/>
</dbReference>
<sequence>MSLQSNVSQGDEIRSPKLGLAGWERWIWSQVTSMRTALMLLLLLAVAAIPGSVFPQRSSDPNGVTSYFQNNPELAKNLDGFQLFDVYTSVWFSSIYVLLFISLVGCVVPRAAHHWHAMRGEPIETPRNLSRFPAHLTKASKRANVLDAIAQILRARRFRVRVTKTSVSAEKGYVRETGNLLFHISLLGVLVSIALGGATSFSGQRVLVEGETFVNNLAGYDSFSPGAWFDSKQLVPFSVKLNQFKATFDLRNKTNVGTPLDFEAFVSLREAPNTKSTDSLIRVNYPLEAPGANIFLTGNGYAPVLTFRDSDGNISFSGPVVYLPQDANYTSLGVIKVPDAHPEQFGVISFFYPTAAELKTGALTSGYPAPVDPLLSMNVYVGNLGLDNGIPSNVFELSVHGLKQVAGGKSGTKPITLELGNSAELPNGLGTVTWDGLKRFASLDIDYNPMQIWILMFTVFAFFGLFISLLTPRRRIFARKTATGFELAGMSKNDDPKLLGLLEEIAGDLKVRKK</sequence>
<feature type="transmembrane region" description="Helical" evidence="6">
    <location>
        <begin position="452"/>
        <end position="470"/>
    </location>
</feature>
<evidence type="ECO:0000313" key="8">
    <source>
        <dbReference type="EMBL" id="CAB4548530.1"/>
    </source>
</evidence>
<evidence type="ECO:0000256" key="4">
    <source>
        <dbReference type="ARBA" id="ARBA00022989"/>
    </source>
</evidence>
<dbReference type="PANTHER" id="PTHR31566">
    <property type="entry name" value="CYTOCHROME C BIOGENESIS PROTEIN CCS1, CHLOROPLASTIC"/>
    <property type="match status" value="1"/>
</dbReference>
<evidence type="ECO:0000256" key="1">
    <source>
        <dbReference type="ARBA" id="ARBA00004141"/>
    </source>
</evidence>
<protein>
    <submittedName>
        <fullName evidence="8">Unannotated protein</fullName>
    </submittedName>
</protein>
<organism evidence="8">
    <name type="scientific">freshwater metagenome</name>
    <dbReference type="NCBI Taxonomy" id="449393"/>
    <lineage>
        <taxon>unclassified sequences</taxon>
        <taxon>metagenomes</taxon>
        <taxon>ecological metagenomes</taxon>
    </lineage>
</organism>
<dbReference type="PANTHER" id="PTHR31566:SF0">
    <property type="entry name" value="CYTOCHROME C BIOGENESIS PROTEIN CCS1, CHLOROPLASTIC"/>
    <property type="match status" value="1"/>
</dbReference>
<dbReference type="GO" id="GO:0017004">
    <property type="term" value="P:cytochrome complex assembly"/>
    <property type="evidence" value="ECO:0007669"/>
    <property type="project" value="UniProtKB-KW"/>
</dbReference>
<keyword evidence="5 6" id="KW-0472">Membrane</keyword>
<evidence type="ECO:0000256" key="2">
    <source>
        <dbReference type="ARBA" id="ARBA00022692"/>
    </source>
</evidence>
<evidence type="ECO:0000256" key="3">
    <source>
        <dbReference type="ARBA" id="ARBA00022748"/>
    </source>
</evidence>